<evidence type="ECO:0000313" key="2">
    <source>
        <dbReference type="Proteomes" id="UP000028582"/>
    </source>
</evidence>
<reference evidence="1 2" key="1">
    <citation type="submission" date="2013-11" db="EMBL/GenBank/DDBJ databases">
        <title>The Genome Sequence of Phytophthora parasitica P1976.</title>
        <authorList>
            <consortium name="The Broad Institute Genomics Platform"/>
            <person name="Russ C."/>
            <person name="Tyler B."/>
            <person name="Panabieres F."/>
            <person name="Shan W."/>
            <person name="Tripathy S."/>
            <person name="Grunwald N."/>
            <person name="Machado M."/>
            <person name="Johnson C.S."/>
            <person name="Walker B."/>
            <person name="Young S."/>
            <person name="Zeng Q."/>
            <person name="Gargeya S."/>
            <person name="Fitzgerald M."/>
            <person name="Haas B."/>
            <person name="Abouelleil A."/>
            <person name="Allen A.W."/>
            <person name="Alvarado L."/>
            <person name="Arachchi H.M."/>
            <person name="Berlin A.M."/>
            <person name="Chapman S.B."/>
            <person name="Gainer-Dewar J."/>
            <person name="Goldberg J."/>
            <person name="Griggs A."/>
            <person name="Gujja S."/>
            <person name="Hansen M."/>
            <person name="Howarth C."/>
            <person name="Imamovic A."/>
            <person name="Ireland A."/>
            <person name="Larimer J."/>
            <person name="McCowan C."/>
            <person name="Murphy C."/>
            <person name="Pearson M."/>
            <person name="Poon T.W."/>
            <person name="Priest M."/>
            <person name="Roberts A."/>
            <person name="Saif S."/>
            <person name="Shea T."/>
            <person name="Sisk P."/>
            <person name="Sykes S."/>
            <person name="Wortman J."/>
            <person name="Nusbaum C."/>
            <person name="Birren B."/>
        </authorList>
    </citation>
    <scope>NUCLEOTIDE SEQUENCE [LARGE SCALE GENOMIC DNA]</scope>
    <source>
        <strain evidence="1 2">P1976</strain>
    </source>
</reference>
<evidence type="ECO:0008006" key="3">
    <source>
        <dbReference type="Google" id="ProtNLM"/>
    </source>
</evidence>
<dbReference type="EMBL" id="ANJA01002027">
    <property type="protein sequence ID" value="ETO72791.1"/>
    <property type="molecule type" value="Genomic_DNA"/>
</dbReference>
<name>A0A081A1N0_PHYNI</name>
<dbReference type="PANTHER" id="PTHR48471">
    <property type="entry name" value="DDE TNP4 DOMAIN-CONTAINING PROTEIN"/>
    <property type="match status" value="1"/>
</dbReference>
<sequence length="250" mass="27766">MNGSTLLSVRKATYKRRYRKILLLHLLRCTIKERNYLTVASLCDPTNSAWQRLYNEGHPGSFVAAVSLPPASFKVLLAEFSKFYKLKWRPRRQGRPPKLRFLHAVLGCVLHFYKSAVEMKTLCEIFGVPPDTLSNILATAEVALELALNALPDASIRYLTKNTQLEWPKAVQAHEPLVSGVWGLAAFSCPLILSSEGQKSLFTTCFLLVSPFFIRTTLCVELSAIIYLSSGGTLLHGNNSGAPIRAVVCL</sequence>
<organism evidence="1 2">
    <name type="scientific">Phytophthora nicotianae P1976</name>
    <dbReference type="NCBI Taxonomy" id="1317066"/>
    <lineage>
        <taxon>Eukaryota</taxon>
        <taxon>Sar</taxon>
        <taxon>Stramenopiles</taxon>
        <taxon>Oomycota</taxon>
        <taxon>Peronosporomycetes</taxon>
        <taxon>Peronosporales</taxon>
        <taxon>Peronosporaceae</taxon>
        <taxon>Phytophthora</taxon>
    </lineage>
</organism>
<comment type="caution">
    <text evidence="1">The sequence shown here is derived from an EMBL/GenBank/DDBJ whole genome shotgun (WGS) entry which is preliminary data.</text>
</comment>
<dbReference type="Proteomes" id="UP000028582">
    <property type="component" value="Unassembled WGS sequence"/>
</dbReference>
<gene>
    <name evidence="1" type="ORF">F444_11205</name>
</gene>
<dbReference type="AlphaFoldDB" id="A0A081A1N0"/>
<accession>A0A081A1N0</accession>
<protein>
    <recommendedName>
        <fullName evidence="3">DDE Tnp4 domain-containing protein</fullName>
    </recommendedName>
</protein>
<dbReference type="PANTHER" id="PTHR48471:SF1">
    <property type="entry name" value="DDE TNP4 DOMAIN-CONTAINING PROTEIN"/>
    <property type="match status" value="1"/>
</dbReference>
<proteinExistence type="predicted"/>
<evidence type="ECO:0000313" key="1">
    <source>
        <dbReference type="EMBL" id="ETO72791.1"/>
    </source>
</evidence>